<protein>
    <recommendedName>
        <fullName evidence="11">Glycine--tRNA ligase beta subunit</fullName>
        <ecNumber evidence="11">6.1.1.14</ecNumber>
    </recommendedName>
    <alternativeName>
        <fullName evidence="11">Glycyl-tRNA synthetase beta subunit</fullName>
        <shortName evidence="11">GlyRS</shortName>
    </alternativeName>
</protein>
<evidence type="ECO:0000256" key="3">
    <source>
        <dbReference type="ARBA" id="ARBA00011209"/>
    </source>
</evidence>
<keyword evidence="4 11" id="KW-0963">Cytoplasm</keyword>
<dbReference type="InterPro" id="IPR008909">
    <property type="entry name" value="DALR_anticod-bd"/>
</dbReference>
<name>A0A0N9VWI0_9GAMM</name>
<evidence type="ECO:0000256" key="8">
    <source>
        <dbReference type="ARBA" id="ARBA00022917"/>
    </source>
</evidence>
<evidence type="ECO:0000256" key="2">
    <source>
        <dbReference type="ARBA" id="ARBA00008226"/>
    </source>
</evidence>
<evidence type="ECO:0000256" key="6">
    <source>
        <dbReference type="ARBA" id="ARBA00022741"/>
    </source>
</evidence>
<dbReference type="GO" id="GO:0005829">
    <property type="term" value="C:cytosol"/>
    <property type="evidence" value="ECO:0007669"/>
    <property type="project" value="TreeGrafter"/>
</dbReference>
<dbReference type="EC" id="6.1.1.14" evidence="11"/>
<dbReference type="NCBIfam" id="TIGR00211">
    <property type="entry name" value="glyS"/>
    <property type="match status" value="1"/>
</dbReference>
<evidence type="ECO:0000256" key="9">
    <source>
        <dbReference type="ARBA" id="ARBA00023146"/>
    </source>
</evidence>
<evidence type="ECO:0000313" key="14">
    <source>
        <dbReference type="Proteomes" id="UP000064939"/>
    </source>
</evidence>
<accession>A0A0N9VWI0</accession>
<sequence>MSKHTVLFELGCEELPPKSLKKLRDALQAETVKGLKGANLAFDAIEAYAAPRRLALKIVNVDGAQADTQKRFDGPAKQAAFDSEGNPTKALEGFMRGQGITVDQVSTFQAGKVEKVCYLKDVKGQSLDALLPQILQNALDNLPIAKRMRSAASRTEFVRPVKWVVLLKDDQIIDATIQDHKAGNVTYGHRFHAPEAITLTNADDYLPKLKAAHVVASFEERQAIIDQQVKALADEVNAIAIVPSDLRDEVTALVEWPVALRASFEERFLAVPQEALITTMQDNQKYFCLVNADNKLQPYFITVSNIESKDPIQIIEGNEKVVRPRLSDAEFFFLQDQKQPLASRKEKLANMVFQAELGTLWNKSERIAKLAVALSAITDAKAEDAEKAALLAKCDLTSELVGEFPELQGIAGTYYARLEGENDEVAESLGEQYLPKFAGDVLPKTKTGTTIALADRLDTLTGIFGIGQAPTGSKDPFALRRSAIGILRLVTENDLDVSIEDLIKLALAAYGDVLKDHDKTLADAVAFLEGRYRAKYEDQGVAVDVIQAVQALSPKSPLDFDKRVNAVNYFRDLPEAAALAAANKRVANILAKEAAPTGSVVEANLVEDAEKALFAELAKITPVVEPLFAAKDYTAALSALAALRAPVDAFFDGVMVMADDSELKANRLRLLAQLRDLFTKVADISVLQH</sequence>
<keyword evidence="6 11" id="KW-0547">Nucleotide-binding</keyword>
<dbReference type="PANTHER" id="PTHR30075">
    <property type="entry name" value="GLYCYL-TRNA SYNTHETASE"/>
    <property type="match status" value="1"/>
</dbReference>
<evidence type="ECO:0000256" key="5">
    <source>
        <dbReference type="ARBA" id="ARBA00022598"/>
    </source>
</evidence>
<dbReference type="GO" id="GO:0005524">
    <property type="term" value="F:ATP binding"/>
    <property type="evidence" value="ECO:0007669"/>
    <property type="project" value="UniProtKB-UniRule"/>
</dbReference>
<dbReference type="KEGG" id="aei:AOY20_02045"/>
<comment type="subcellular location">
    <subcellularLocation>
        <location evidence="1 11">Cytoplasm</location>
    </subcellularLocation>
</comment>
<organism evidence="13 14">
    <name type="scientific">Acinetobacter equi</name>
    <dbReference type="NCBI Taxonomy" id="1324350"/>
    <lineage>
        <taxon>Bacteria</taxon>
        <taxon>Pseudomonadati</taxon>
        <taxon>Pseudomonadota</taxon>
        <taxon>Gammaproteobacteria</taxon>
        <taxon>Moraxellales</taxon>
        <taxon>Moraxellaceae</taxon>
        <taxon>Acinetobacter</taxon>
    </lineage>
</organism>
<dbReference type="InterPro" id="IPR015944">
    <property type="entry name" value="Gly-tRNA-synth_bsu"/>
</dbReference>
<reference evidence="13 14" key="1">
    <citation type="journal article" date="2015" name="Int. J. Syst. Evol. Microbiol.">
        <title>Acinetobacter equi sp. nov. isolated from horse faeces.</title>
        <authorList>
            <person name="Poppel M.T."/>
            <person name="Skiebe E."/>
            <person name="Laue M."/>
            <person name="Bergmann H."/>
            <person name="Ebersberger I."/>
            <person name="Garn T."/>
            <person name="Fruth A."/>
            <person name="Baumgardt S."/>
            <person name="Busse H.J."/>
            <person name="Wilharm G."/>
        </authorList>
    </citation>
    <scope>NUCLEOTIDE SEQUENCE [LARGE SCALE GENOMIC DNA]</scope>
    <source>
        <strain evidence="13 14">114</strain>
    </source>
</reference>
<dbReference type="Pfam" id="PF02092">
    <property type="entry name" value="tRNA_synt_2f"/>
    <property type="match status" value="1"/>
</dbReference>
<dbReference type="RefSeq" id="WP_054580333.1">
    <property type="nucleotide sequence ID" value="NZ_CP012808.1"/>
</dbReference>
<comment type="subunit">
    <text evidence="3 11">Tetramer of two alpha and two beta subunits.</text>
</comment>
<dbReference type="GO" id="GO:0004814">
    <property type="term" value="F:arginine-tRNA ligase activity"/>
    <property type="evidence" value="ECO:0007669"/>
    <property type="project" value="InterPro"/>
</dbReference>
<dbReference type="Proteomes" id="UP000064939">
    <property type="component" value="Chromosome"/>
</dbReference>
<dbReference type="Pfam" id="PF05746">
    <property type="entry name" value="DALR_1"/>
    <property type="match status" value="1"/>
</dbReference>
<dbReference type="PROSITE" id="PS50861">
    <property type="entry name" value="AA_TRNA_LIGASE_II_GLYAB"/>
    <property type="match status" value="1"/>
</dbReference>
<evidence type="ECO:0000259" key="12">
    <source>
        <dbReference type="Pfam" id="PF05746"/>
    </source>
</evidence>
<dbReference type="HAMAP" id="MF_00255">
    <property type="entry name" value="Gly_tRNA_synth_beta"/>
    <property type="match status" value="1"/>
</dbReference>
<dbReference type="GO" id="GO:0006420">
    <property type="term" value="P:arginyl-tRNA aminoacylation"/>
    <property type="evidence" value="ECO:0007669"/>
    <property type="project" value="InterPro"/>
</dbReference>
<proteinExistence type="inferred from homology"/>
<keyword evidence="14" id="KW-1185">Reference proteome</keyword>
<dbReference type="EMBL" id="CP012808">
    <property type="protein sequence ID" value="ALH94420.1"/>
    <property type="molecule type" value="Genomic_DNA"/>
</dbReference>
<dbReference type="PANTHER" id="PTHR30075:SF2">
    <property type="entry name" value="GLYCINE--TRNA LIGASE, CHLOROPLASTIC_MITOCHONDRIAL 2"/>
    <property type="match status" value="1"/>
</dbReference>
<evidence type="ECO:0000256" key="10">
    <source>
        <dbReference type="ARBA" id="ARBA00047937"/>
    </source>
</evidence>
<keyword evidence="5 11" id="KW-0436">Ligase</keyword>
<gene>
    <name evidence="11" type="primary">glyS</name>
    <name evidence="13" type="ORF">AOY20_02045</name>
</gene>
<dbReference type="InterPro" id="IPR006194">
    <property type="entry name" value="Gly-tRNA-synth_heterodimer"/>
</dbReference>
<evidence type="ECO:0000256" key="7">
    <source>
        <dbReference type="ARBA" id="ARBA00022840"/>
    </source>
</evidence>
<dbReference type="OrthoDB" id="9775440at2"/>
<comment type="catalytic activity">
    <reaction evidence="10 11">
        <text>tRNA(Gly) + glycine + ATP = glycyl-tRNA(Gly) + AMP + diphosphate</text>
        <dbReference type="Rhea" id="RHEA:16013"/>
        <dbReference type="Rhea" id="RHEA-COMP:9664"/>
        <dbReference type="Rhea" id="RHEA-COMP:9683"/>
        <dbReference type="ChEBI" id="CHEBI:30616"/>
        <dbReference type="ChEBI" id="CHEBI:33019"/>
        <dbReference type="ChEBI" id="CHEBI:57305"/>
        <dbReference type="ChEBI" id="CHEBI:78442"/>
        <dbReference type="ChEBI" id="CHEBI:78522"/>
        <dbReference type="ChEBI" id="CHEBI:456215"/>
        <dbReference type="EC" id="6.1.1.14"/>
    </reaction>
</comment>
<feature type="domain" description="DALR anticodon binding" evidence="12">
    <location>
        <begin position="581"/>
        <end position="680"/>
    </location>
</feature>
<dbReference type="STRING" id="1324350.AOY20_02045"/>
<dbReference type="SUPFAM" id="SSF109604">
    <property type="entry name" value="HD-domain/PDEase-like"/>
    <property type="match status" value="1"/>
</dbReference>
<keyword evidence="9 11" id="KW-0030">Aminoacyl-tRNA synthetase</keyword>
<evidence type="ECO:0000313" key="13">
    <source>
        <dbReference type="EMBL" id="ALH94420.1"/>
    </source>
</evidence>
<evidence type="ECO:0000256" key="11">
    <source>
        <dbReference type="HAMAP-Rule" id="MF_00255"/>
    </source>
</evidence>
<dbReference type="GO" id="GO:0004820">
    <property type="term" value="F:glycine-tRNA ligase activity"/>
    <property type="evidence" value="ECO:0007669"/>
    <property type="project" value="UniProtKB-UniRule"/>
</dbReference>
<dbReference type="GO" id="GO:0006426">
    <property type="term" value="P:glycyl-tRNA aminoacylation"/>
    <property type="evidence" value="ECO:0007669"/>
    <property type="project" value="UniProtKB-UniRule"/>
</dbReference>
<dbReference type="AlphaFoldDB" id="A0A0N9VWI0"/>
<evidence type="ECO:0000256" key="1">
    <source>
        <dbReference type="ARBA" id="ARBA00004496"/>
    </source>
</evidence>
<keyword evidence="8 11" id="KW-0648">Protein biosynthesis</keyword>
<dbReference type="PRINTS" id="PR01045">
    <property type="entry name" value="TRNASYNTHGB"/>
</dbReference>
<evidence type="ECO:0000256" key="4">
    <source>
        <dbReference type="ARBA" id="ARBA00022490"/>
    </source>
</evidence>
<comment type="similarity">
    <text evidence="2 11">Belongs to the class-II aminoacyl-tRNA synthetase family.</text>
</comment>
<keyword evidence="7 11" id="KW-0067">ATP-binding</keyword>